<feature type="transmembrane region" description="Helical" evidence="1">
    <location>
        <begin position="34"/>
        <end position="57"/>
    </location>
</feature>
<keyword evidence="1" id="KW-0472">Membrane</keyword>
<feature type="transmembrane region" description="Helical" evidence="1">
    <location>
        <begin position="5"/>
        <end position="28"/>
    </location>
</feature>
<keyword evidence="1" id="KW-1133">Transmembrane helix</keyword>
<organism evidence="2 3">
    <name type="scientific">Nocardia asteroides NBRC 15531</name>
    <dbReference type="NCBI Taxonomy" id="1110697"/>
    <lineage>
        <taxon>Bacteria</taxon>
        <taxon>Bacillati</taxon>
        <taxon>Actinomycetota</taxon>
        <taxon>Actinomycetes</taxon>
        <taxon>Mycobacteriales</taxon>
        <taxon>Nocardiaceae</taxon>
        <taxon>Nocardia</taxon>
    </lineage>
</organism>
<feature type="transmembrane region" description="Helical" evidence="1">
    <location>
        <begin position="101"/>
        <end position="125"/>
    </location>
</feature>
<keyword evidence="1" id="KW-0812">Transmembrane</keyword>
<dbReference type="eggNOG" id="ENOG5032W6J">
    <property type="taxonomic scope" value="Bacteria"/>
</dbReference>
<dbReference type="RefSeq" id="WP_019046812.1">
    <property type="nucleotide sequence ID" value="NZ_BAFO02000032.1"/>
</dbReference>
<dbReference type="AlphaFoldDB" id="U5EJ37"/>
<sequence length="196" mass="20595">MWLRWVVLVTAGELLGFSIPALVATSMWDRPGVWPTVALLAAGAGEGAVLGIFQARALRPAIRDLSNRAWVAATALGALVAWSVAMALTRADVVREWPTSWAIPVLCTGGAVVIAALGVTQWVVLRRYLTRAGWWIAATALSWAAGLTVFALFTSPLWHQGQPAGEIAAIGIAGGVLMAAVMAAVSGGFLSWLLRP</sequence>
<dbReference type="EMBL" id="BAFO02000032">
    <property type="protein sequence ID" value="GAD86416.1"/>
    <property type="molecule type" value="Genomic_DNA"/>
</dbReference>
<protein>
    <submittedName>
        <fullName evidence="2">Uncharacterized protein</fullName>
    </submittedName>
</protein>
<comment type="caution">
    <text evidence="2">The sequence shown here is derived from an EMBL/GenBank/DDBJ whole genome shotgun (WGS) entry which is preliminary data.</text>
</comment>
<gene>
    <name evidence="2" type="ORF">NCAST_32_09030</name>
</gene>
<dbReference type="GeneID" id="91517244"/>
<proteinExistence type="predicted"/>
<evidence type="ECO:0000256" key="1">
    <source>
        <dbReference type="SAM" id="Phobius"/>
    </source>
</evidence>
<keyword evidence="3" id="KW-1185">Reference proteome</keyword>
<dbReference type="STRING" id="1824.SAMN05444423_102205"/>
<name>U5EJ37_NOCAS</name>
<feature type="transmembrane region" description="Helical" evidence="1">
    <location>
        <begin position="69"/>
        <end position="89"/>
    </location>
</feature>
<dbReference type="OrthoDB" id="7188487at2"/>
<accession>U5EJ37</accession>
<reference evidence="2 3" key="1">
    <citation type="journal article" date="2014" name="BMC Genomics">
        <title>Genome based analysis of type-I polyketide synthase and nonribosomal peptide synthetase gene clusters in seven strains of five representative Nocardia species.</title>
        <authorList>
            <person name="Komaki H."/>
            <person name="Ichikawa N."/>
            <person name="Hosoyama A."/>
            <person name="Takahashi-Nakaguchi A."/>
            <person name="Matsuzawa T."/>
            <person name="Suzuki K."/>
            <person name="Fujita N."/>
            <person name="Gonoi T."/>
        </authorList>
    </citation>
    <scope>NUCLEOTIDE SEQUENCE [LARGE SCALE GENOMIC DNA]</scope>
    <source>
        <strain evidence="2 3">NBRC 15531</strain>
    </source>
</reference>
<evidence type="ECO:0000313" key="2">
    <source>
        <dbReference type="EMBL" id="GAD86416.1"/>
    </source>
</evidence>
<dbReference type="Proteomes" id="UP000017048">
    <property type="component" value="Unassembled WGS sequence"/>
</dbReference>
<feature type="transmembrane region" description="Helical" evidence="1">
    <location>
        <begin position="132"/>
        <end position="155"/>
    </location>
</feature>
<evidence type="ECO:0000313" key="3">
    <source>
        <dbReference type="Proteomes" id="UP000017048"/>
    </source>
</evidence>
<feature type="transmembrane region" description="Helical" evidence="1">
    <location>
        <begin position="167"/>
        <end position="194"/>
    </location>
</feature>